<evidence type="ECO:0000256" key="3">
    <source>
        <dbReference type="ARBA" id="ARBA00023125"/>
    </source>
</evidence>
<keyword evidence="7" id="KW-1185">Reference proteome</keyword>
<dbReference type="InterPro" id="IPR000847">
    <property type="entry name" value="LysR_HTH_N"/>
</dbReference>
<dbReference type="SUPFAM" id="SSF46785">
    <property type="entry name" value="Winged helix' DNA-binding domain"/>
    <property type="match status" value="1"/>
</dbReference>
<evidence type="ECO:0000256" key="1">
    <source>
        <dbReference type="ARBA" id="ARBA00009437"/>
    </source>
</evidence>
<proteinExistence type="inferred from homology"/>
<comment type="similarity">
    <text evidence="1">Belongs to the LysR transcriptional regulatory family.</text>
</comment>
<protein>
    <recommendedName>
        <fullName evidence="5">HTH lysR-type domain-containing protein</fullName>
    </recommendedName>
</protein>
<keyword evidence="3" id="KW-0238">DNA-binding</keyword>
<gene>
    <name evidence="6" type="ORF">CXZ10_06960</name>
</gene>
<accession>A0A2N3LZA8</accession>
<evidence type="ECO:0000256" key="4">
    <source>
        <dbReference type="ARBA" id="ARBA00023163"/>
    </source>
</evidence>
<keyword evidence="2" id="KW-0805">Transcription regulation</keyword>
<dbReference type="GO" id="GO:0003700">
    <property type="term" value="F:DNA-binding transcription factor activity"/>
    <property type="evidence" value="ECO:0007669"/>
    <property type="project" value="InterPro"/>
</dbReference>
<dbReference type="GO" id="GO:0043565">
    <property type="term" value="F:sequence-specific DNA binding"/>
    <property type="evidence" value="ECO:0007669"/>
    <property type="project" value="TreeGrafter"/>
</dbReference>
<evidence type="ECO:0000256" key="2">
    <source>
        <dbReference type="ARBA" id="ARBA00023015"/>
    </source>
</evidence>
<dbReference type="PANTHER" id="PTHR30537:SF3">
    <property type="entry name" value="TRANSCRIPTIONAL REGULATORY PROTEIN"/>
    <property type="match status" value="1"/>
</dbReference>
<dbReference type="PANTHER" id="PTHR30537">
    <property type="entry name" value="HTH-TYPE TRANSCRIPTIONAL REGULATOR"/>
    <property type="match status" value="1"/>
</dbReference>
<feature type="domain" description="HTH lysR-type" evidence="5">
    <location>
        <begin position="15"/>
        <end position="72"/>
    </location>
</feature>
<dbReference type="Pfam" id="PF03466">
    <property type="entry name" value="LysR_substrate"/>
    <property type="match status" value="1"/>
</dbReference>
<dbReference type="EMBL" id="PJNW01000003">
    <property type="protein sequence ID" value="PKR89913.1"/>
    <property type="molecule type" value="Genomic_DNA"/>
</dbReference>
<dbReference type="InterPro" id="IPR005119">
    <property type="entry name" value="LysR_subst-bd"/>
</dbReference>
<dbReference type="Gene3D" id="1.10.10.10">
    <property type="entry name" value="Winged helix-like DNA-binding domain superfamily/Winged helix DNA-binding domain"/>
    <property type="match status" value="1"/>
</dbReference>
<dbReference type="Gene3D" id="3.40.190.290">
    <property type="match status" value="1"/>
</dbReference>
<dbReference type="SUPFAM" id="SSF53850">
    <property type="entry name" value="Periplasmic binding protein-like II"/>
    <property type="match status" value="1"/>
</dbReference>
<dbReference type="PROSITE" id="PS50931">
    <property type="entry name" value="HTH_LYSR"/>
    <property type="match status" value="1"/>
</dbReference>
<dbReference type="AlphaFoldDB" id="A0A2N3LZA8"/>
<dbReference type="GO" id="GO:0006351">
    <property type="term" value="P:DNA-templated transcription"/>
    <property type="evidence" value="ECO:0007669"/>
    <property type="project" value="TreeGrafter"/>
</dbReference>
<organism evidence="6 7">
    <name type="scientific">Pleomorphomonas diazotrophica</name>
    <dbReference type="NCBI Taxonomy" id="1166257"/>
    <lineage>
        <taxon>Bacteria</taxon>
        <taxon>Pseudomonadati</taxon>
        <taxon>Pseudomonadota</taxon>
        <taxon>Alphaproteobacteria</taxon>
        <taxon>Hyphomicrobiales</taxon>
        <taxon>Pleomorphomonadaceae</taxon>
        <taxon>Pleomorphomonas</taxon>
    </lineage>
</organism>
<comment type="caution">
    <text evidence="6">The sequence shown here is derived from an EMBL/GenBank/DDBJ whole genome shotgun (WGS) entry which is preliminary data.</text>
</comment>
<evidence type="ECO:0000259" key="5">
    <source>
        <dbReference type="PROSITE" id="PS50931"/>
    </source>
</evidence>
<dbReference type="InterPro" id="IPR058163">
    <property type="entry name" value="LysR-type_TF_proteobact-type"/>
</dbReference>
<dbReference type="InterPro" id="IPR036388">
    <property type="entry name" value="WH-like_DNA-bd_sf"/>
</dbReference>
<dbReference type="Proteomes" id="UP000233491">
    <property type="component" value="Unassembled WGS sequence"/>
</dbReference>
<dbReference type="Pfam" id="PF00126">
    <property type="entry name" value="HTH_1"/>
    <property type="match status" value="1"/>
</dbReference>
<evidence type="ECO:0000313" key="6">
    <source>
        <dbReference type="EMBL" id="PKR89913.1"/>
    </source>
</evidence>
<dbReference type="OrthoDB" id="7624726at2"/>
<sequence length="340" mass="38303">MRQMEHGDGTAELDINWDDVRVFLLVARLSSFRAASVESGVSVNALRRRIEALEHKINAVLLTRSAKGVELTEEGRKVEETAQAMLEQARALARLSSRSKRGLRATVRVGATEGLGAFWLVPRLVDLFERAPGIQVDFRNDMRVPDVSGLEVDIAVQLERPADDELKVVRLGWLHIVLFASGDYISRNGIIETSQDIPRHRFIEISAPQIQSAALKAELPEDDSRSFVALRVNTASAQVLAATHGAGVTALPTYARLVTHKLHHVAREFTLKRDIWLCYHPSVVEFRHMRQAIDWIKASFDQEKFPWFGEEYLSPDEIDRLAVKRGLAPLFSGFRDEHKL</sequence>
<keyword evidence="4" id="KW-0804">Transcription</keyword>
<dbReference type="InterPro" id="IPR036390">
    <property type="entry name" value="WH_DNA-bd_sf"/>
</dbReference>
<name>A0A2N3LZA8_9HYPH</name>
<reference evidence="6 7" key="1">
    <citation type="submission" date="2017-12" db="EMBL/GenBank/DDBJ databases">
        <title>Anaerobic carbon monoxide metabolism by Pleomorphomonas carboxyditropha sp. nov., a new mesophilic hydrogenogenic carboxidotroph.</title>
        <authorList>
            <person name="Esquivel-Elizondo S."/>
            <person name="Krajmalnik-Brown R."/>
        </authorList>
    </citation>
    <scope>NUCLEOTIDE SEQUENCE [LARGE SCALE GENOMIC DNA]</scope>
    <source>
        <strain evidence="6 7">R5-392</strain>
    </source>
</reference>
<evidence type="ECO:0000313" key="7">
    <source>
        <dbReference type="Proteomes" id="UP000233491"/>
    </source>
</evidence>